<keyword evidence="2" id="KW-0812">Transmembrane</keyword>
<accession>A0A6G7WHT2</accession>
<dbReference type="InterPro" id="IPR048389">
    <property type="entry name" value="YciQ-like_C"/>
</dbReference>
<feature type="domain" description="Predicted membrane protein YciQ-like C-terminal" evidence="5">
    <location>
        <begin position="289"/>
        <end position="531"/>
    </location>
</feature>
<gene>
    <name evidence="6" type="ORF">G7058_07120</name>
</gene>
<keyword evidence="7" id="KW-1185">Reference proteome</keyword>
<proteinExistence type="predicted"/>
<keyword evidence="3" id="KW-0732">Signal</keyword>
<evidence type="ECO:0000256" key="2">
    <source>
        <dbReference type="SAM" id="Phobius"/>
    </source>
</evidence>
<evidence type="ECO:0000256" key="1">
    <source>
        <dbReference type="SAM" id="MobiDB-lite"/>
    </source>
</evidence>
<feature type="compositionally biased region" description="Gly residues" evidence="1">
    <location>
        <begin position="580"/>
        <end position="602"/>
    </location>
</feature>
<dbReference type="Proteomes" id="UP000501830">
    <property type="component" value="Chromosome"/>
</dbReference>
<protein>
    <submittedName>
        <fullName evidence="6">DUF2207 domain-containing protein</fullName>
    </submittedName>
</protein>
<name>A0A6G7WHT2_9LACT</name>
<evidence type="ECO:0000313" key="7">
    <source>
        <dbReference type="Proteomes" id="UP000501830"/>
    </source>
</evidence>
<dbReference type="KEGG" id="jpo:G7058_07120"/>
<dbReference type="RefSeq" id="WP_166062872.1">
    <property type="nucleotide sequence ID" value="NZ_CP049889.1"/>
</dbReference>
<evidence type="ECO:0000313" key="6">
    <source>
        <dbReference type="EMBL" id="QIK51813.1"/>
    </source>
</evidence>
<keyword evidence="2" id="KW-0472">Membrane</keyword>
<dbReference type="AlphaFoldDB" id="A0A6G7WHT2"/>
<dbReference type="Pfam" id="PF20990">
    <property type="entry name" value="DUF2207_C"/>
    <property type="match status" value="1"/>
</dbReference>
<reference evidence="6 7" key="1">
    <citation type="journal article" date="2017" name="Int. J. Syst. Evol. Microbiol.">
        <title>Jeotgalibaca porci sp. nov. and Jeotgalibaca arthritidis sp. nov., isolated from pigs, and emended description of the genus Jeotgalibaca.</title>
        <authorList>
            <person name="Zamora L."/>
            <person name="Perez-Sancho M."/>
            <person name="Dominguez L."/>
            <person name="Fernandez-Garayzabal J.F."/>
            <person name="Vela A.I."/>
        </authorList>
    </citation>
    <scope>NUCLEOTIDE SEQUENCE [LARGE SCALE GENOMIC DNA]</scope>
    <source>
        <strain evidence="6 7">CCUG 69148</strain>
    </source>
</reference>
<evidence type="ECO:0000259" key="4">
    <source>
        <dbReference type="Pfam" id="PF09972"/>
    </source>
</evidence>
<feature type="region of interest" description="Disordered" evidence="1">
    <location>
        <begin position="568"/>
        <end position="602"/>
    </location>
</feature>
<feature type="signal peptide" evidence="3">
    <location>
        <begin position="1"/>
        <end position="24"/>
    </location>
</feature>
<evidence type="ECO:0000259" key="5">
    <source>
        <dbReference type="Pfam" id="PF20990"/>
    </source>
</evidence>
<sequence>MKKIVAIISFVSFFLLSISSPKVAARSYDIDNYDVLVEIQEDGSAFFTERITYYFDGEFNGVLFNLDYASHPSPTDISVTVEGEGQAGELFRQATSQEPGTYELINEADFLRFTVYKPISDDEMTVVYAYRIPEMVTNYNDTAQFNRRVIGSAWDDVLSDVDVRIELPMPVEPGELKAWGHGDATGEVTLQDNQVVLLEVGRNPENTFVEANVVFPTYVTWNNPNKVAEDRLEQIIGTEEKLERDEIESRRNILIGGTLLGLFGPLVALLTLVWMQRKNKKSNPDPYDEPEYVYQLPAPLAPAVMNKAIFGQRPNPDTVTATLLDLVRRGYLKMDEIELENGFDYLISKTKESDTDLSDQEWHLLKWFLDTAGDGESVTLGEVEAIEADTKLGEAFYKEHLAWEKAVLKEAKTYEKRYQAPHAKAASIWVILSLIANIALLILLLTQLRWLLFLLGLTGLLLAIYGVVYYVMHPALTPEGDRAMKDWRAFKRMLTDVGTFSMADVGSVEMWDTYVVYAAAMGIADEVLDQMAIQYPNDTLYEDSYFYPYYYRNPAYLYGVREPISRGIVSSTPQSDSSSGSGGGFSGGSSGGSGGGSGGGAF</sequence>
<feature type="transmembrane region" description="Helical" evidence="2">
    <location>
        <begin position="451"/>
        <end position="472"/>
    </location>
</feature>
<organism evidence="6 7">
    <name type="scientific">Jeotgalibaca porci</name>
    <dbReference type="NCBI Taxonomy" id="1868793"/>
    <lineage>
        <taxon>Bacteria</taxon>
        <taxon>Bacillati</taxon>
        <taxon>Bacillota</taxon>
        <taxon>Bacilli</taxon>
        <taxon>Lactobacillales</taxon>
        <taxon>Carnobacteriaceae</taxon>
        <taxon>Jeotgalibaca</taxon>
    </lineage>
</organism>
<feature type="transmembrane region" description="Helical" evidence="2">
    <location>
        <begin position="253"/>
        <end position="274"/>
    </location>
</feature>
<dbReference type="EMBL" id="CP049889">
    <property type="protein sequence ID" value="QIK51813.1"/>
    <property type="molecule type" value="Genomic_DNA"/>
</dbReference>
<feature type="domain" description="DUF2207" evidence="4">
    <location>
        <begin position="29"/>
        <end position="215"/>
    </location>
</feature>
<dbReference type="InterPro" id="IPR018702">
    <property type="entry name" value="DUF2207"/>
</dbReference>
<keyword evidence="2" id="KW-1133">Transmembrane helix</keyword>
<evidence type="ECO:0000256" key="3">
    <source>
        <dbReference type="SAM" id="SignalP"/>
    </source>
</evidence>
<feature type="transmembrane region" description="Helical" evidence="2">
    <location>
        <begin position="426"/>
        <end position="445"/>
    </location>
</feature>
<dbReference type="Pfam" id="PF09972">
    <property type="entry name" value="DUF2207"/>
    <property type="match status" value="1"/>
</dbReference>
<feature type="chain" id="PRO_5026058911" evidence="3">
    <location>
        <begin position="25"/>
        <end position="602"/>
    </location>
</feature>
<dbReference type="GeneID" id="94553050"/>